<sequence>MAKLGNVFHLNSREENRNPYASILTFLNRKGQDSKNTKDTYQRHIQDFFKTMRNKELSELLEEDLVFTKTQTKTYQVALKEQYKGSTVNNVISALKECYNQLEDDGFSVNASWFNLDRYDEHDSESWDAFTHEEVIQIINLVSGTRAGRQKSLLVRLAYATAFRKKSLLDLKFSDIVEVNGVWYIKTLGKGNKWSHKKLSDDLYNELVEFKEEVGRDKIFTLTIKTVNKMMDYIRTNMDFGSRRIVFHSFKKASIEEVAVVSGNDLKAMQAHGDHSHPSTVINNYMAKKKLEDLVEIDINNNIPVEEFEKLTRDDLLELVMNADRNTQIQLLRKMGKM</sequence>
<name>A0A3T0IHR3_9CAUD</name>
<feature type="domain" description="Tyr recombinase" evidence="10">
    <location>
        <begin position="125"/>
        <end position="299"/>
    </location>
</feature>
<evidence type="ECO:0000256" key="3">
    <source>
        <dbReference type="ARBA" id="ARBA00022679"/>
    </source>
</evidence>
<dbReference type="GO" id="GO:0016740">
    <property type="term" value="F:transferase activity"/>
    <property type="evidence" value="ECO:0007669"/>
    <property type="project" value="UniProtKB-KW"/>
</dbReference>
<dbReference type="GO" id="GO:0015074">
    <property type="term" value="P:DNA integration"/>
    <property type="evidence" value="ECO:0007669"/>
    <property type="project" value="UniProtKB-KW"/>
</dbReference>
<evidence type="ECO:0000256" key="6">
    <source>
        <dbReference type="ARBA" id="ARBA00023125"/>
    </source>
</evidence>
<dbReference type="GO" id="GO:0003677">
    <property type="term" value="F:DNA binding"/>
    <property type="evidence" value="ECO:0007669"/>
    <property type="project" value="UniProtKB-UniRule"/>
</dbReference>
<evidence type="ECO:0000256" key="7">
    <source>
        <dbReference type="ARBA" id="ARBA00023172"/>
    </source>
</evidence>
<keyword evidence="13" id="KW-1185">Reference proteome</keyword>
<keyword evidence="5" id="KW-0229">DNA integration</keyword>
<feature type="domain" description="Core-binding (CB)" evidence="11">
    <location>
        <begin position="17"/>
        <end position="103"/>
    </location>
</feature>
<dbReference type="EMBL" id="MK288021">
    <property type="protein sequence ID" value="AZU98954.1"/>
    <property type="molecule type" value="Genomic_DNA"/>
</dbReference>
<protein>
    <recommendedName>
        <fullName evidence="2">Integrase</fullName>
    </recommendedName>
</protein>
<accession>A0A3T0IHR3</accession>
<dbReference type="InterPro" id="IPR004107">
    <property type="entry name" value="Integrase_SAM-like_N"/>
</dbReference>
<dbReference type="PANTHER" id="PTHR30349">
    <property type="entry name" value="PHAGE INTEGRASE-RELATED"/>
    <property type="match status" value="1"/>
</dbReference>
<dbReference type="InterPro" id="IPR002104">
    <property type="entry name" value="Integrase_catalytic"/>
</dbReference>
<dbReference type="GO" id="GO:0075713">
    <property type="term" value="P:establishment of integrated proviral latency"/>
    <property type="evidence" value="ECO:0007669"/>
    <property type="project" value="UniProtKB-KW"/>
</dbReference>
<keyword evidence="8" id="KW-1179">Viral genome integration</keyword>
<gene>
    <name evidence="12" type="ORF">pW2_122</name>
</gene>
<evidence type="ECO:0000256" key="2">
    <source>
        <dbReference type="ARBA" id="ARBA00016082"/>
    </source>
</evidence>
<dbReference type="PANTHER" id="PTHR30349:SF64">
    <property type="entry name" value="PROPHAGE INTEGRASE INTD-RELATED"/>
    <property type="match status" value="1"/>
</dbReference>
<dbReference type="Gene3D" id="1.10.150.130">
    <property type="match status" value="1"/>
</dbReference>
<dbReference type="GO" id="GO:0016787">
    <property type="term" value="F:hydrolase activity"/>
    <property type="evidence" value="ECO:0007669"/>
    <property type="project" value="UniProtKB-KW"/>
</dbReference>
<dbReference type="InterPro" id="IPR011010">
    <property type="entry name" value="DNA_brk_join_enz"/>
</dbReference>
<organism evidence="12 13">
    <name type="scientific">Bacillus phage pW2</name>
    <dbReference type="NCBI Taxonomy" id="2500559"/>
    <lineage>
        <taxon>Viruses</taxon>
        <taxon>Duplodnaviria</taxon>
        <taxon>Heunggongvirae</taxon>
        <taxon>Uroviricota</taxon>
        <taxon>Caudoviricetes</taxon>
        <taxon>Joanripponvirinae</taxon>
        <taxon>Sophritavirus</taxon>
        <taxon>Sophritavirus pW2</taxon>
    </lineage>
</organism>
<keyword evidence="6 9" id="KW-0238">DNA-binding</keyword>
<evidence type="ECO:0000259" key="11">
    <source>
        <dbReference type="PROSITE" id="PS51900"/>
    </source>
</evidence>
<evidence type="ECO:0000259" key="10">
    <source>
        <dbReference type="PROSITE" id="PS51898"/>
    </source>
</evidence>
<dbReference type="PROSITE" id="PS51900">
    <property type="entry name" value="CB"/>
    <property type="match status" value="1"/>
</dbReference>
<dbReference type="GO" id="GO:0006310">
    <property type="term" value="P:DNA recombination"/>
    <property type="evidence" value="ECO:0007669"/>
    <property type="project" value="UniProtKB-KW"/>
</dbReference>
<dbReference type="Pfam" id="PF02899">
    <property type="entry name" value="Phage_int_SAM_1"/>
    <property type="match status" value="1"/>
</dbReference>
<dbReference type="GO" id="GO:0044826">
    <property type="term" value="P:viral genome integration into host DNA"/>
    <property type="evidence" value="ECO:0007669"/>
    <property type="project" value="UniProtKB-KW"/>
</dbReference>
<dbReference type="Proteomes" id="UP000287896">
    <property type="component" value="Segment"/>
</dbReference>
<evidence type="ECO:0000256" key="1">
    <source>
        <dbReference type="ARBA" id="ARBA00008857"/>
    </source>
</evidence>
<evidence type="ECO:0000313" key="12">
    <source>
        <dbReference type="EMBL" id="AZU98954.1"/>
    </source>
</evidence>
<evidence type="ECO:0000256" key="5">
    <source>
        <dbReference type="ARBA" id="ARBA00022908"/>
    </source>
</evidence>
<dbReference type="PROSITE" id="PS51898">
    <property type="entry name" value="TYR_RECOMBINASE"/>
    <property type="match status" value="1"/>
</dbReference>
<keyword evidence="3" id="KW-0808">Transferase</keyword>
<comment type="similarity">
    <text evidence="1">Belongs to the 'phage' integrase family.</text>
</comment>
<keyword evidence="4" id="KW-0378">Hydrolase</keyword>
<dbReference type="Pfam" id="PF00589">
    <property type="entry name" value="Phage_integrase"/>
    <property type="match status" value="1"/>
</dbReference>
<evidence type="ECO:0000256" key="8">
    <source>
        <dbReference type="ARBA" id="ARBA00023195"/>
    </source>
</evidence>
<dbReference type="InterPro" id="IPR010998">
    <property type="entry name" value="Integrase_recombinase_N"/>
</dbReference>
<proteinExistence type="inferred from homology"/>
<dbReference type="InterPro" id="IPR044068">
    <property type="entry name" value="CB"/>
</dbReference>
<evidence type="ECO:0000256" key="9">
    <source>
        <dbReference type="PROSITE-ProRule" id="PRU01248"/>
    </source>
</evidence>
<evidence type="ECO:0000256" key="4">
    <source>
        <dbReference type="ARBA" id="ARBA00022801"/>
    </source>
</evidence>
<keyword evidence="8" id="KW-1160">Virus entry into host cell</keyword>
<dbReference type="InterPro" id="IPR050090">
    <property type="entry name" value="Tyrosine_recombinase_XerCD"/>
</dbReference>
<reference evidence="12 13" key="1">
    <citation type="submission" date="2018-12" db="EMBL/GenBank/DDBJ databases">
        <title>Characterization of a novel siphovirus infacting Bacillus anthracis.</title>
        <authorList>
            <person name="Hu X."/>
            <person name="Wan X."/>
            <person name="Geng P."/>
            <person name="Yuan Z."/>
        </authorList>
    </citation>
    <scope>NUCLEOTIDE SEQUENCE [LARGE SCALE GENOMIC DNA]</scope>
</reference>
<dbReference type="InterPro" id="IPR013762">
    <property type="entry name" value="Integrase-like_cat_sf"/>
</dbReference>
<dbReference type="Gene3D" id="1.10.443.10">
    <property type="entry name" value="Intergrase catalytic core"/>
    <property type="match status" value="1"/>
</dbReference>
<dbReference type="SUPFAM" id="SSF56349">
    <property type="entry name" value="DNA breaking-rejoining enzymes"/>
    <property type="match status" value="1"/>
</dbReference>
<evidence type="ECO:0000313" key="13">
    <source>
        <dbReference type="Proteomes" id="UP000287896"/>
    </source>
</evidence>
<keyword evidence="7" id="KW-0233">DNA recombination</keyword>